<protein>
    <recommendedName>
        <fullName evidence="6">DNL-type domain-containing protein</fullName>
    </recommendedName>
</protein>
<dbReference type="EMBL" id="JAFJYH010000443">
    <property type="protein sequence ID" value="KAG4411754.1"/>
    <property type="molecule type" value="Genomic_DNA"/>
</dbReference>
<dbReference type="GO" id="GO:0006457">
    <property type="term" value="P:protein folding"/>
    <property type="evidence" value="ECO:0007669"/>
    <property type="project" value="TreeGrafter"/>
</dbReference>
<dbReference type="GO" id="GO:0005739">
    <property type="term" value="C:mitochondrion"/>
    <property type="evidence" value="ECO:0007669"/>
    <property type="project" value="TreeGrafter"/>
</dbReference>
<evidence type="ECO:0000256" key="5">
    <source>
        <dbReference type="SAM" id="MobiDB-lite"/>
    </source>
</evidence>
<proteinExistence type="predicted"/>
<evidence type="ECO:0000256" key="1">
    <source>
        <dbReference type="ARBA" id="ARBA00022723"/>
    </source>
</evidence>
<evidence type="ECO:0000259" key="6">
    <source>
        <dbReference type="PROSITE" id="PS51501"/>
    </source>
</evidence>
<feature type="compositionally biased region" description="Basic residues" evidence="5">
    <location>
        <begin position="65"/>
        <end position="74"/>
    </location>
</feature>
<dbReference type="GO" id="GO:0051087">
    <property type="term" value="F:protein-folding chaperone binding"/>
    <property type="evidence" value="ECO:0007669"/>
    <property type="project" value="TreeGrafter"/>
</dbReference>
<dbReference type="GO" id="GO:0008270">
    <property type="term" value="F:zinc ion binding"/>
    <property type="evidence" value="ECO:0007669"/>
    <property type="project" value="UniProtKB-KW"/>
</dbReference>
<dbReference type="OrthoDB" id="512667at2759"/>
<dbReference type="PANTHER" id="PTHR20922:SF13">
    <property type="entry name" value="DNL-TYPE ZINC FINGER PROTEIN"/>
    <property type="match status" value="1"/>
</dbReference>
<evidence type="ECO:0000256" key="2">
    <source>
        <dbReference type="ARBA" id="ARBA00022771"/>
    </source>
</evidence>
<keyword evidence="2 4" id="KW-0863">Zinc-finger</keyword>
<feature type="domain" description="DNL-type" evidence="6">
    <location>
        <begin position="91"/>
        <end position="186"/>
    </location>
</feature>
<dbReference type="AlphaFoldDB" id="A0A8H7SYA3"/>
<name>A0A8H7SYA3_9HELO</name>
<reference evidence="7" key="1">
    <citation type="submission" date="2021-02" db="EMBL/GenBank/DDBJ databases">
        <title>Genome sequence Cadophora malorum strain M34.</title>
        <authorList>
            <person name="Stefanovic E."/>
            <person name="Vu D."/>
            <person name="Scully C."/>
            <person name="Dijksterhuis J."/>
            <person name="Roader J."/>
            <person name="Houbraken J."/>
        </authorList>
    </citation>
    <scope>NUCLEOTIDE SEQUENCE</scope>
    <source>
        <strain evidence="7">M34</strain>
    </source>
</reference>
<dbReference type="GO" id="GO:0050821">
    <property type="term" value="P:protein stabilization"/>
    <property type="evidence" value="ECO:0007669"/>
    <property type="project" value="TreeGrafter"/>
</dbReference>
<evidence type="ECO:0000256" key="3">
    <source>
        <dbReference type="ARBA" id="ARBA00022833"/>
    </source>
</evidence>
<comment type="caution">
    <text evidence="7">The sequence shown here is derived from an EMBL/GenBank/DDBJ whole genome shotgun (WGS) entry which is preliminary data.</text>
</comment>
<keyword evidence="3" id="KW-0862">Zinc</keyword>
<accession>A0A8H7SYA3</accession>
<evidence type="ECO:0000313" key="8">
    <source>
        <dbReference type="Proteomes" id="UP000664132"/>
    </source>
</evidence>
<feature type="region of interest" description="Disordered" evidence="5">
    <location>
        <begin position="181"/>
        <end position="203"/>
    </location>
</feature>
<keyword evidence="1" id="KW-0479">Metal-binding</keyword>
<sequence length="203" mass="22746">MPPLQPSFSALRTLSRLSTLTKPFPRQSQLPLFQAQHQHHQRLSPSLPLKRFTSANRYSTTSSRCHSHTHKPHAPRPSAYQQDQGEVPIPPQKPEYEMTFTCTPCSTRSTHRVSKQGYHKGSVLITCPECRNRHVISDHLGIFGDRSMTIEDLMREQGQLVKKGTLSEDGNLEFWADGSTTTRVKEGKEGLETGKEGKGDVGA</sequence>
<keyword evidence="8" id="KW-1185">Reference proteome</keyword>
<dbReference type="PANTHER" id="PTHR20922">
    <property type="entry name" value="DNL-TYPE ZINC FINGER PROTEIN"/>
    <property type="match status" value="1"/>
</dbReference>
<dbReference type="Proteomes" id="UP000664132">
    <property type="component" value="Unassembled WGS sequence"/>
</dbReference>
<dbReference type="InterPro" id="IPR007853">
    <property type="entry name" value="Znf_DNL-typ"/>
</dbReference>
<dbReference type="Pfam" id="PF05180">
    <property type="entry name" value="zf-DNL"/>
    <property type="match status" value="1"/>
</dbReference>
<dbReference type="InterPro" id="IPR024158">
    <property type="entry name" value="Mt_import_TIM15"/>
</dbReference>
<feature type="region of interest" description="Disordered" evidence="5">
    <location>
        <begin position="58"/>
        <end position="85"/>
    </location>
</feature>
<evidence type="ECO:0000313" key="7">
    <source>
        <dbReference type="EMBL" id="KAG4411754.1"/>
    </source>
</evidence>
<gene>
    <name evidence="7" type="ORF">IFR04_015116</name>
</gene>
<dbReference type="PROSITE" id="PS51501">
    <property type="entry name" value="ZF_DNL"/>
    <property type="match status" value="1"/>
</dbReference>
<feature type="compositionally biased region" description="Basic and acidic residues" evidence="5">
    <location>
        <begin position="183"/>
        <end position="203"/>
    </location>
</feature>
<organism evidence="7 8">
    <name type="scientific">Cadophora malorum</name>
    <dbReference type="NCBI Taxonomy" id="108018"/>
    <lineage>
        <taxon>Eukaryota</taxon>
        <taxon>Fungi</taxon>
        <taxon>Dikarya</taxon>
        <taxon>Ascomycota</taxon>
        <taxon>Pezizomycotina</taxon>
        <taxon>Leotiomycetes</taxon>
        <taxon>Helotiales</taxon>
        <taxon>Ploettnerulaceae</taxon>
        <taxon>Cadophora</taxon>
    </lineage>
</organism>
<evidence type="ECO:0000256" key="4">
    <source>
        <dbReference type="PROSITE-ProRule" id="PRU00834"/>
    </source>
</evidence>
<dbReference type="GO" id="GO:0030150">
    <property type="term" value="P:protein import into mitochondrial matrix"/>
    <property type="evidence" value="ECO:0007669"/>
    <property type="project" value="TreeGrafter"/>
</dbReference>